<dbReference type="AlphaFoldDB" id="A0A382MVL2"/>
<feature type="non-terminal residue" evidence="1">
    <location>
        <position position="1"/>
    </location>
</feature>
<gene>
    <name evidence="1" type="ORF">METZ01_LOCUS304681</name>
</gene>
<evidence type="ECO:0000313" key="1">
    <source>
        <dbReference type="EMBL" id="SVC51827.1"/>
    </source>
</evidence>
<dbReference type="EMBL" id="UINC01095606">
    <property type="protein sequence ID" value="SVC51827.1"/>
    <property type="molecule type" value="Genomic_DNA"/>
</dbReference>
<protein>
    <recommendedName>
        <fullName evidence="2">Amine oxidase domain-containing protein</fullName>
    </recommendedName>
</protein>
<reference evidence="1" key="1">
    <citation type="submission" date="2018-05" db="EMBL/GenBank/DDBJ databases">
        <authorList>
            <person name="Lanie J.A."/>
            <person name="Ng W.-L."/>
            <person name="Kazmierczak K.M."/>
            <person name="Andrzejewski T.M."/>
            <person name="Davidsen T.M."/>
            <person name="Wayne K.J."/>
            <person name="Tettelin H."/>
            <person name="Glass J.I."/>
            <person name="Rusch D."/>
            <person name="Podicherti R."/>
            <person name="Tsui H.-C.T."/>
            <person name="Winkler M.E."/>
        </authorList>
    </citation>
    <scope>NUCLEOTIDE SEQUENCE</scope>
</reference>
<evidence type="ECO:0008006" key="2">
    <source>
        <dbReference type="Google" id="ProtNLM"/>
    </source>
</evidence>
<accession>A0A382MVL2</accession>
<sequence>NVLDVVSRQHLPDWYVSQIETLAQDRWRVSYAHLSIATAEPIPVLDRREIATWLHAPLSGTSGFMFEQTALDPSVAPEGRHLYVMGAMLHKYNRGRDREFIEEKFREFEQEVEIMWPGLRDNVFKRRTYVFEPSFGVIQKPGLVGKFRPHWKAPNIDGLYFASETFQSRGIGIDRAARTGLSCVEDILGRRLWPMEESWRY</sequence>
<name>A0A382MVL2_9ZZZZ</name>
<organism evidence="1">
    <name type="scientific">marine metagenome</name>
    <dbReference type="NCBI Taxonomy" id="408172"/>
    <lineage>
        <taxon>unclassified sequences</taxon>
        <taxon>metagenomes</taxon>
        <taxon>ecological metagenomes</taxon>
    </lineage>
</organism>
<proteinExistence type="predicted"/>